<accession>A0A3M6UKH9</accession>
<sequence length="287" mass="33490">MLIKTLGLSQLIYSASNLDVPKGIVEILRTKSFKFLWKKEKDKTKRSGLYQDLDNGGMRMTDFDIMLKALKLAWIPRLLRISDNNNCCSIPKHYFRSKGGLNFLLGCNYDTNQKQELILFNNKDILVDGKPIFLNEWFKKGILSINDLWNESGSVLTFHEFRDKYSFKSNFLRTIVTKKELFKFGIKADDEYVYCGDRDSIEHSFIECMFTRLFTQKVLNWFDQVNAYQISPTTEETLFGITASSHDSTIIRKFNYTALFMRYCIYSAKLNSLAISFQDFVSKLLIK</sequence>
<organism evidence="1 2">
    <name type="scientific">Pocillopora damicornis</name>
    <name type="common">Cauliflower coral</name>
    <name type="synonym">Millepora damicornis</name>
    <dbReference type="NCBI Taxonomy" id="46731"/>
    <lineage>
        <taxon>Eukaryota</taxon>
        <taxon>Metazoa</taxon>
        <taxon>Cnidaria</taxon>
        <taxon>Anthozoa</taxon>
        <taxon>Hexacorallia</taxon>
        <taxon>Scleractinia</taxon>
        <taxon>Astrocoeniina</taxon>
        <taxon>Pocilloporidae</taxon>
        <taxon>Pocillopora</taxon>
    </lineage>
</organism>
<reference evidence="1 2" key="1">
    <citation type="journal article" date="2018" name="Sci. Rep.">
        <title>Comparative analysis of the Pocillopora damicornis genome highlights role of immune system in coral evolution.</title>
        <authorList>
            <person name="Cunning R."/>
            <person name="Bay R.A."/>
            <person name="Gillette P."/>
            <person name="Baker A.C."/>
            <person name="Traylor-Knowles N."/>
        </authorList>
    </citation>
    <scope>NUCLEOTIDE SEQUENCE [LARGE SCALE GENOMIC DNA]</scope>
    <source>
        <strain evidence="1">RSMAS</strain>
        <tissue evidence="1">Whole animal</tissue>
    </source>
</reference>
<dbReference type="AlphaFoldDB" id="A0A3M6UKH9"/>
<proteinExistence type="predicted"/>
<gene>
    <name evidence="1" type="ORF">pdam_00022353</name>
</gene>
<evidence type="ECO:0008006" key="3">
    <source>
        <dbReference type="Google" id="ProtNLM"/>
    </source>
</evidence>
<keyword evidence="2" id="KW-1185">Reference proteome</keyword>
<comment type="caution">
    <text evidence="1">The sequence shown here is derived from an EMBL/GenBank/DDBJ whole genome shotgun (WGS) entry which is preliminary data.</text>
</comment>
<evidence type="ECO:0000313" key="1">
    <source>
        <dbReference type="EMBL" id="RMX53888.1"/>
    </source>
</evidence>
<protein>
    <recommendedName>
        <fullName evidence="3">Reverse transcriptase zinc-binding domain-containing protein</fullName>
    </recommendedName>
</protein>
<dbReference type="STRING" id="46731.A0A3M6UKH9"/>
<dbReference type="Proteomes" id="UP000275408">
    <property type="component" value="Unassembled WGS sequence"/>
</dbReference>
<evidence type="ECO:0000313" key="2">
    <source>
        <dbReference type="Proteomes" id="UP000275408"/>
    </source>
</evidence>
<dbReference type="EMBL" id="RCHS01001386">
    <property type="protein sequence ID" value="RMX53888.1"/>
    <property type="molecule type" value="Genomic_DNA"/>
</dbReference>
<name>A0A3M6UKH9_POCDA</name>